<evidence type="ECO:0000256" key="5">
    <source>
        <dbReference type="ARBA" id="ARBA00022833"/>
    </source>
</evidence>
<keyword evidence="11" id="KW-1185">Reference proteome</keyword>
<organism evidence="10 11">
    <name type="scientific">Callorhinchus milii</name>
    <name type="common">Ghost shark</name>
    <dbReference type="NCBI Taxonomy" id="7868"/>
    <lineage>
        <taxon>Eukaryota</taxon>
        <taxon>Metazoa</taxon>
        <taxon>Chordata</taxon>
        <taxon>Craniata</taxon>
        <taxon>Vertebrata</taxon>
        <taxon>Chondrichthyes</taxon>
        <taxon>Holocephali</taxon>
        <taxon>Chimaeriformes</taxon>
        <taxon>Callorhinchidae</taxon>
        <taxon>Callorhinchus</taxon>
    </lineage>
</organism>
<dbReference type="InterPro" id="IPR013087">
    <property type="entry name" value="Znf_C2H2_type"/>
</dbReference>
<dbReference type="InterPro" id="IPR043449">
    <property type="entry name" value="PHF20-like"/>
</dbReference>
<keyword evidence="2" id="KW-0479">Metal-binding</keyword>
<accession>A0A4W3IEM0</accession>
<evidence type="ECO:0000313" key="11">
    <source>
        <dbReference type="Proteomes" id="UP000314986"/>
    </source>
</evidence>
<dbReference type="STRING" id="7868.ENSCMIP00000025931"/>
<dbReference type="InParanoid" id="A0A4W3IEM0"/>
<evidence type="ECO:0000256" key="6">
    <source>
        <dbReference type="ARBA" id="ARBA00023242"/>
    </source>
</evidence>
<comment type="subcellular location">
    <subcellularLocation>
        <location evidence="1">Nucleus</location>
    </subcellularLocation>
</comment>
<dbReference type="GO" id="GO:0044545">
    <property type="term" value="C:NSL complex"/>
    <property type="evidence" value="ECO:0007669"/>
    <property type="project" value="TreeGrafter"/>
</dbReference>
<dbReference type="SUPFAM" id="SSF57903">
    <property type="entry name" value="FYVE/PHD zinc finger"/>
    <property type="match status" value="1"/>
</dbReference>
<feature type="region of interest" description="Disordered" evidence="8">
    <location>
        <begin position="432"/>
        <end position="541"/>
    </location>
</feature>
<name>A0A4W3IEM0_CALMI</name>
<reference evidence="11" key="3">
    <citation type="journal article" date="2014" name="Nature">
        <title>Elephant shark genome provides unique insights into gnathostome evolution.</title>
        <authorList>
            <consortium name="International Elephant Shark Genome Sequencing Consortium"/>
            <person name="Venkatesh B."/>
            <person name="Lee A.P."/>
            <person name="Ravi V."/>
            <person name="Maurya A.K."/>
            <person name="Lian M.M."/>
            <person name="Swann J.B."/>
            <person name="Ohta Y."/>
            <person name="Flajnik M.F."/>
            <person name="Sutoh Y."/>
            <person name="Kasahara M."/>
            <person name="Hoon S."/>
            <person name="Gangu V."/>
            <person name="Roy S.W."/>
            <person name="Irimia M."/>
            <person name="Korzh V."/>
            <person name="Kondrychyn I."/>
            <person name="Lim Z.W."/>
            <person name="Tay B.H."/>
            <person name="Tohari S."/>
            <person name="Kong K.W."/>
            <person name="Ho S."/>
            <person name="Lorente-Galdos B."/>
            <person name="Quilez J."/>
            <person name="Marques-Bonet T."/>
            <person name="Raney B.J."/>
            <person name="Ingham P.W."/>
            <person name="Tay A."/>
            <person name="Hillier L.W."/>
            <person name="Minx P."/>
            <person name="Boehm T."/>
            <person name="Wilson R.K."/>
            <person name="Brenner S."/>
            <person name="Warren W.C."/>
        </authorList>
    </citation>
    <scope>NUCLEOTIDE SEQUENCE [LARGE SCALE GENOMIC DNA]</scope>
</reference>
<feature type="compositionally biased region" description="Low complexity" evidence="8">
    <location>
        <begin position="198"/>
        <end position="221"/>
    </location>
</feature>
<dbReference type="PANTHER" id="PTHR15856">
    <property type="entry name" value="PHD FINGER PROTEIN 20-RELATED"/>
    <property type="match status" value="1"/>
</dbReference>
<evidence type="ECO:0000256" key="4">
    <source>
        <dbReference type="ARBA" id="ARBA00022771"/>
    </source>
</evidence>
<reference evidence="10" key="5">
    <citation type="submission" date="2025-09" db="UniProtKB">
        <authorList>
            <consortium name="Ensembl"/>
        </authorList>
    </citation>
    <scope>IDENTIFICATION</scope>
</reference>
<dbReference type="FunFam" id="2.30.30.140:FF:000049">
    <property type="entry name" value="PHD finger protein 20 (Predicted)"/>
    <property type="match status" value="1"/>
</dbReference>
<dbReference type="CDD" id="cd20453">
    <property type="entry name" value="Tudor_PHF20"/>
    <property type="match status" value="1"/>
</dbReference>
<dbReference type="Gene3D" id="3.30.40.10">
    <property type="entry name" value="Zinc/RING finger domain, C3HC4 (zinc finger)"/>
    <property type="match status" value="1"/>
</dbReference>
<proteinExistence type="predicted"/>
<dbReference type="PROSITE" id="PS00028">
    <property type="entry name" value="ZINC_FINGER_C2H2_1"/>
    <property type="match status" value="1"/>
</dbReference>
<evidence type="ECO:0000256" key="3">
    <source>
        <dbReference type="ARBA" id="ARBA00022737"/>
    </source>
</evidence>
<keyword evidence="4 7" id="KW-0863">Zinc-finger</keyword>
<feature type="compositionally biased region" description="Basic and acidic residues" evidence="8">
    <location>
        <begin position="509"/>
        <end position="541"/>
    </location>
</feature>
<dbReference type="GeneTree" id="ENSGT00940000156477"/>
<evidence type="ECO:0000256" key="8">
    <source>
        <dbReference type="SAM" id="MobiDB-lite"/>
    </source>
</evidence>
<feature type="region of interest" description="Disordered" evidence="8">
    <location>
        <begin position="139"/>
        <end position="386"/>
    </location>
</feature>
<dbReference type="CDD" id="cd20104">
    <property type="entry name" value="MBT_PHF20L1-like"/>
    <property type="match status" value="1"/>
</dbReference>
<dbReference type="PROSITE" id="PS01359">
    <property type="entry name" value="ZF_PHD_1"/>
    <property type="match status" value="1"/>
</dbReference>
<feature type="compositionally biased region" description="Basic and acidic residues" evidence="8">
    <location>
        <begin position="451"/>
        <end position="461"/>
    </location>
</feature>
<reference evidence="11" key="2">
    <citation type="journal article" date="2007" name="PLoS Biol.">
        <title>Survey sequencing and comparative analysis of the elephant shark (Callorhinchus milii) genome.</title>
        <authorList>
            <person name="Venkatesh B."/>
            <person name="Kirkness E.F."/>
            <person name="Loh Y.H."/>
            <person name="Halpern A.L."/>
            <person name="Lee A.P."/>
            <person name="Johnson J."/>
            <person name="Dandona N."/>
            <person name="Viswanathan L.D."/>
            <person name="Tay A."/>
            <person name="Venter J.C."/>
            <person name="Strausberg R.L."/>
            <person name="Brenner S."/>
        </authorList>
    </citation>
    <scope>NUCLEOTIDE SEQUENCE [LARGE SCALE GENOMIC DNA]</scope>
</reference>
<dbReference type="InterPro" id="IPR002999">
    <property type="entry name" value="Tudor"/>
</dbReference>
<dbReference type="Pfam" id="PF18115">
    <property type="entry name" value="Tudor_3"/>
    <property type="match status" value="1"/>
</dbReference>
<evidence type="ECO:0000313" key="10">
    <source>
        <dbReference type="Ensembl" id="ENSCMIP00000025931.1"/>
    </source>
</evidence>
<dbReference type="SUPFAM" id="SSF63748">
    <property type="entry name" value="Tudor/PWWP/MBT"/>
    <property type="match status" value="2"/>
</dbReference>
<dbReference type="InterPro" id="IPR013083">
    <property type="entry name" value="Znf_RING/FYVE/PHD"/>
</dbReference>
<evidence type="ECO:0000259" key="9">
    <source>
        <dbReference type="PROSITE" id="PS50157"/>
    </source>
</evidence>
<dbReference type="Proteomes" id="UP000314986">
    <property type="component" value="Unassembled WGS sequence"/>
</dbReference>
<evidence type="ECO:0000256" key="2">
    <source>
        <dbReference type="ARBA" id="ARBA00022723"/>
    </source>
</evidence>
<feature type="compositionally biased region" description="Polar residues" evidence="8">
    <location>
        <begin position="465"/>
        <end position="483"/>
    </location>
</feature>
<dbReference type="OMA" id="KENQHAN"/>
<dbReference type="Ensembl" id="ENSCMIT00000026357.1">
    <property type="protein sequence ID" value="ENSCMIP00000025931.1"/>
    <property type="gene ID" value="ENSCMIG00000011384.1"/>
</dbReference>
<dbReference type="PROSITE" id="PS50157">
    <property type="entry name" value="ZINC_FINGER_C2H2_2"/>
    <property type="match status" value="1"/>
</dbReference>
<dbReference type="GO" id="GO:0008270">
    <property type="term" value="F:zinc ion binding"/>
    <property type="evidence" value="ECO:0007669"/>
    <property type="project" value="UniProtKB-KW"/>
</dbReference>
<feature type="domain" description="C2H2-type" evidence="9">
    <location>
        <begin position="402"/>
        <end position="432"/>
    </location>
</feature>
<feature type="compositionally biased region" description="Polar residues" evidence="8">
    <location>
        <begin position="495"/>
        <end position="508"/>
    </location>
</feature>
<dbReference type="InterPro" id="IPR011011">
    <property type="entry name" value="Znf_FYVE_PHD"/>
</dbReference>
<dbReference type="Gene3D" id="3.30.160.60">
    <property type="entry name" value="Classic Zinc Finger"/>
    <property type="match status" value="1"/>
</dbReference>
<dbReference type="InterPro" id="IPR019786">
    <property type="entry name" value="Zinc_finger_PHD-type_CS"/>
</dbReference>
<feature type="region of interest" description="Disordered" evidence="8">
    <location>
        <begin position="811"/>
        <end position="864"/>
    </location>
</feature>
<keyword evidence="5" id="KW-0862">Zinc</keyword>
<dbReference type="GO" id="GO:0006357">
    <property type="term" value="P:regulation of transcription by RNA polymerase II"/>
    <property type="evidence" value="ECO:0007669"/>
    <property type="project" value="TreeGrafter"/>
</dbReference>
<keyword evidence="6" id="KW-0539">Nucleus</keyword>
<reference evidence="11" key="1">
    <citation type="journal article" date="2006" name="Science">
        <title>Ancient noncoding elements conserved in the human genome.</title>
        <authorList>
            <person name="Venkatesh B."/>
            <person name="Kirkness E.F."/>
            <person name="Loh Y.H."/>
            <person name="Halpern A.L."/>
            <person name="Lee A.P."/>
            <person name="Johnson J."/>
            <person name="Dandona N."/>
            <person name="Viswanathan L.D."/>
            <person name="Tay A."/>
            <person name="Venter J.C."/>
            <person name="Strausberg R.L."/>
            <person name="Brenner S."/>
        </authorList>
    </citation>
    <scope>NUCLEOTIDE SEQUENCE [LARGE SCALE GENOMIC DNA]</scope>
</reference>
<reference evidence="10" key="4">
    <citation type="submission" date="2025-08" db="UniProtKB">
        <authorList>
            <consortium name="Ensembl"/>
        </authorList>
    </citation>
    <scope>IDENTIFICATION</scope>
</reference>
<feature type="region of interest" description="Disordered" evidence="8">
    <location>
        <begin position="935"/>
        <end position="965"/>
    </location>
</feature>
<feature type="compositionally biased region" description="Basic and acidic residues" evidence="8">
    <location>
        <begin position="945"/>
        <end position="958"/>
    </location>
</feature>
<dbReference type="AlphaFoldDB" id="A0A4W3IEM0"/>
<feature type="compositionally biased region" description="Basic and acidic residues" evidence="8">
    <location>
        <begin position="175"/>
        <end position="185"/>
    </location>
</feature>
<dbReference type="PANTHER" id="PTHR15856:SF27">
    <property type="entry name" value="PHD FINGER PROTEIN 20"/>
    <property type="match status" value="1"/>
</dbReference>
<feature type="region of interest" description="Disordered" evidence="8">
    <location>
        <begin position="623"/>
        <end position="642"/>
    </location>
</feature>
<keyword evidence="3" id="KW-0677">Repeat</keyword>
<dbReference type="InterPro" id="IPR041297">
    <property type="entry name" value="Crb2_Tudor"/>
</dbReference>
<sequence length="1043" mass="117969">MTRKPPSRRGITFEVGARLEARDRLKKWYTAHIEKIDYEEGKVLIHFKRWNHRYDEWFNWDSVYLRPLERPLLRREGVKLDEVTVEFRVGEQVLACWSDCRFYPARVASVNKDATYTVEFYDGVVQTVKKIHVKQVPKYSRDQGSAWRRNKENGTGSGKRKEKSRDRAPPCLSPDRSREQRKEEETVAGGGEEEETGKGSPPAQASSESQQSSEQSSPLSSDGSKTEEKRKRGRPPSVGLAGQKLAGNPGQEQTRRRSLRLASGDSNSSAGAQSDGASGRTQDREEAEEAVTADPQPARAEQPGSNHPQPPVPNVTPSETSKPQIAGSPRPRTEDETATANSSKPSSDPKPPTREPAPVVKRVPRSQNPNRYSREPLTNSVKTPEDHLPPKALIIELDHNKFKCKIPECSKAFRKAKMLHYHMKYYHGMEKVETEPTSPKRSMLTRGACSSEHDSPLDSPKRPRTTSVSLHGNQTVSHLSSDGNAGKLNEKRRTSAPSSVGMSGSQRPSLREKSKDNQMDRSHRRQQDRERSYSETGIKERNKERKFKDFLKVKLKKKKKKKKKSKSEFSGSEENIDVSRDVFPARRATFPSTRSASSSSSYKLPFSHKYTCLRSSDSGFYREGLKVDDEDPSSDSSTDSLMWSEDEYSQDVDVTTNPDETGDGDESQLEIVRCVCEVEEENEFMIQCEECLCWQHGVCMGLLEDSVPDIYTCYICRDPPGQRLSSRYCYDKEWLNSGQMHGLSFLKENYSQQNSGKIVSTHQLLGDIHRVIELLHGLQLKMYILQNKDQPDLRLWCKPWRVSAVAMEKLRDRPSEDGSNNSSSSSVALCPSGGPNPPARSTNGTADRPGRVRPPTEESYITSEHCYQKPRAYYPAAEQRLVVETRNSALDERIGRLRENGDEALAERFGRNIDEDSGRIEQSCYREQAARCKARSCSTDSAPDMPRERESCRQKEEGEGSTNDPQLQWQVNLLTHIASMQDEVSQRMDFIERELDVLESWLDYSGELEPPDPLARLPQLKHRMKQLLADLGKVQQIASCCAV</sequence>
<dbReference type="FunFam" id="3.30.40.10:FF:000196">
    <property type="entry name" value="PHD finger protein 20 (Predicted)"/>
    <property type="match status" value="1"/>
</dbReference>
<dbReference type="Gene3D" id="2.30.30.140">
    <property type="match status" value="2"/>
</dbReference>
<evidence type="ECO:0000256" key="1">
    <source>
        <dbReference type="ARBA" id="ARBA00004123"/>
    </source>
</evidence>
<evidence type="ECO:0000256" key="7">
    <source>
        <dbReference type="PROSITE-ProRule" id="PRU00042"/>
    </source>
</evidence>
<protein>
    <recommendedName>
        <fullName evidence="9">C2H2-type domain-containing protein</fullName>
    </recommendedName>
</protein>
<dbReference type="GO" id="GO:0071339">
    <property type="term" value="C:MLL1 complex"/>
    <property type="evidence" value="ECO:0007669"/>
    <property type="project" value="TreeGrafter"/>
</dbReference>
<feature type="compositionally biased region" description="Polar residues" evidence="8">
    <location>
        <begin position="365"/>
        <end position="382"/>
    </location>
</feature>
<dbReference type="SMART" id="SM00333">
    <property type="entry name" value="TUDOR"/>
    <property type="match status" value="2"/>
</dbReference>
<feature type="compositionally biased region" description="Low complexity" evidence="8">
    <location>
        <begin position="262"/>
        <end position="279"/>
    </location>
</feature>
<dbReference type="Pfam" id="PF20826">
    <property type="entry name" value="PHD_5"/>
    <property type="match status" value="1"/>
</dbReference>